<comment type="similarity">
    <text evidence="2 6">Belongs to the 4-toluene sulfonate uptake permease (TSUP) (TC 2.A.102) family.</text>
</comment>
<keyword evidence="3 6" id="KW-0812">Transmembrane</keyword>
<name>A0A6M0RTZ7_9CYAN</name>
<gene>
    <name evidence="7" type="ORF">DXZ20_27740</name>
</gene>
<evidence type="ECO:0000256" key="3">
    <source>
        <dbReference type="ARBA" id="ARBA00022692"/>
    </source>
</evidence>
<evidence type="ECO:0000256" key="5">
    <source>
        <dbReference type="ARBA" id="ARBA00023136"/>
    </source>
</evidence>
<accession>A0A6M0RTZ7</accession>
<dbReference type="AlphaFoldDB" id="A0A6M0RTZ7"/>
<dbReference type="EMBL" id="QXHD01000004">
    <property type="protein sequence ID" value="NEZ59370.1"/>
    <property type="molecule type" value="Genomic_DNA"/>
</dbReference>
<dbReference type="GO" id="GO:0005886">
    <property type="term" value="C:plasma membrane"/>
    <property type="evidence" value="ECO:0007669"/>
    <property type="project" value="UniProtKB-SubCell"/>
</dbReference>
<dbReference type="PANTHER" id="PTHR43701:SF2">
    <property type="entry name" value="MEMBRANE TRANSPORTER PROTEIN YJNA-RELATED"/>
    <property type="match status" value="1"/>
</dbReference>
<feature type="transmembrane region" description="Helical" evidence="6">
    <location>
        <begin position="186"/>
        <end position="205"/>
    </location>
</feature>
<feature type="transmembrane region" description="Helical" evidence="6">
    <location>
        <begin position="72"/>
        <end position="92"/>
    </location>
</feature>
<evidence type="ECO:0000256" key="6">
    <source>
        <dbReference type="RuleBase" id="RU363041"/>
    </source>
</evidence>
<evidence type="ECO:0000256" key="1">
    <source>
        <dbReference type="ARBA" id="ARBA00004141"/>
    </source>
</evidence>
<feature type="transmembrane region" description="Helical" evidence="6">
    <location>
        <begin position="98"/>
        <end position="117"/>
    </location>
</feature>
<evidence type="ECO:0000313" key="8">
    <source>
        <dbReference type="Proteomes" id="UP000481033"/>
    </source>
</evidence>
<dbReference type="InterPro" id="IPR051598">
    <property type="entry name" value="TSUP/Inactive_protease-like"/>
</dbReference>
<keyword evidence="6" id="KW-1003">Cell membrane</keyword>
<dbReference type="InterPro" id="IPR002781">
    <property type="entry name" value="TM_pro_TauE-like"/>
</dbReference>
<dbReference type="Pfam" id="PF01925">
    <property type="entry name" value="TauE"/>
    <property type="match status" value="1"/>
</dbReference>
<evidence type="ECO:0000256" key="2">
    <source>
        <dbReference type="ARBA" id="ARBA00009142"/>
    </source>
</evidence>
<comment type="subcellular location">
    <subcellularLocation>
        <location evidence="6">Cell membrane</location>
        <topology evidence="6">Multi-pass membrane protein</topology>
    </subcellularLocation>
    <subcellularLocation>
        <location evidence="1">Membrane</location>
        <topology evidence="1">Multi-pass membrane protein</topology>
    </subcellularLocation>
</comment>
<comment type="caution">
    <text evidence="7">The sequence shown here is derived from an EMBL/GenBank/DDBJ whole genome shotgun (WGS) entry which is preliminary data.</text>
</comment>
<reference evidence="7 8" key="1">
    <citation type="journal article" date="2020" name="Microb. Ecol.">
        <title>Ecogenomics of the Marine Benthic Filamentous Cyanobacterium Adonisia.</title>
        <authorList>
            <person name="Walter J.M."/>
            <person name="Coutinho F.H."/>
            <person name="Leomil L."/>
            <person name="Hargreaves P.I."/>
            <person name="Campeao M.E."/>
            <person name="Vieira V.V."/>
            <person name="Silva B.S."/>
            <person name="Fistarol G.O."/>
            <person name="Salomon P.S."/>
            <person name="Sawabe T."/>
            <person name="Mino S."/>
            <person name="Hosokawa M."/>
            <person name="Miyashita H."/>
            <person name="Maruyama F."/>
            <person name="van Verk M.C."/>
            <person name="Dutilh B.E."/>
            <person name="Thompson C.C."/>
            <person name="Thompson F.L."/>
        </authorList>
    </citation>
    <scope>NUCLEOTIDE SEQUENCE [LARGE SCALE GENOMIC DNA]</scope>
    <source>
        <strain evidence="7 8">CCMR0081</strain>
    </source>
</reference>
<keyword evidence="4 6" id="KW-1133">Transmembrane helix</keyword>
<dbReference type="RefSeq" id="WP_163659278.1">
    <property type="nucleotide sequence ID" value="NZ_QXHD01000004.1"/>
</dbReference>
<evidence type="ECO:0000313" key="7">
    <source>
        <dbReference type="EMBL" id="NEZ59370.1"/>
    </source>
</evidence>
<dbReference type="PANTHER" id="PTHR43701">
    <property type="entry name" value="MEMBRANE TRANSPORTER PROTEIN MJ0441-RELATED"/>
    <property type="match status" value="1"/>
</dbReference>
<protein>
    <recommendedName>
        <fullName evidence="6">Probable membrane transporter protein</fullName>
    </recommendedName>
</protein>
<keyword evidence="8" id="KW-1185">Reference proteome</keyword>
<dbReference type="Proteomes" id="UP000481033">
    <property type="component" value="Unassembled WGS sequence"/>
</dbReference>
<organism evidence="7 8">
    <name type="scientific">Adonisia turfae CCMR0081</name>
    <dbReference type="NCBI Taxonomy" id="2292702"/>
    <lineage>
        <taxon>Bacteria</taxon>
        <taxon>Bacillati</taxon>
        <taxon>Cyanobacteriota</taxon>
        <taxon>Adonisia</taxon>
        <taxon>Adonisia turfae</taxon>
    </lineage>
</organism>
<feature type="transmembrane region" description="Helical" evidence="6">
    <location>
        <begin position="153"/>
        <end position="180"/>
    </location>
</feature>
<proteinExistence type="inferred from homology"/>
<feature type="transmembrane region" description="Helical" evidence="6">
    <location>
        <begin position="42"/>
        <end position="60"/>
    </location>
</feature>
<sequence length="260" mass="26864">MIWLIGHLLAVCIGLSLGLIGGGGSILAVPILVYVMGLGSKGAIAMSLVIVGTVSLMGAIPHWRQGNVNLKIAVIFTPAAMLGAYIGARMAGLPFVTGSFQLICFGVVMVIASTLMIRQSHSKSALAHAGMSIDNAMDKDQGHHWLLIPVEGIGVGVLTGFVGVGGGFMIIPALVLLGGIPMKEAIGTSLLIIAANSATGFLGYLNQVSVDWALVSSFTLAAGIGTVAGSYLTQFINARQLQKGFGYFVLAVAIFVLIKR</sequence>
<feature type="transmembrane region" description="Helical" evidence="6">
    <location>
        <begin position="212"/>
        <end position="232"/>
    </location>
</feature>
<feature type="transmembrane region" description="Helical" evidence="6">
    <location>
        <begin position="244"/>
        <end position="259"/>
    </location>
</feature>
<keyword evidence="5 6" id="KW-0472">Membrane</keyword>
<feature type="transmembrane region" description="Helical" evidence="6">
    <location>
        <begin position="7"/>
        <end position="36"/>
    </location>
</feature>
<evidence type="ECO:0000256" key="4">
    <source>
        <dbReference type="ARBA" id="ARBA00022989"/>
    </source>
</evidence>